<dbReference type="AlphaFoldDB" id="A0A1M5M6G9"/>
<dbReference type="OrthoDB" id="1357763at2"/>
<dbReference type="RefSeq" id="WP_073415930.1">
    <property type="nucleotide sequence ID" value="NZ_FQWC01000003.1"/>
</dbReference>
<dbReference type="InterPro" id="IPR027843">
    <property type="entry name" value="DUF4440"/>
</dbReference>
<dbReference type="Pfam" id="PF14534">
    <property type="entry name" value="DUF4440"/>
    <property type="match status" value="1"/>
</dbReference>
<reference evidence="4" key="1">
    <citation type="submission" date="2016-11" db="EMBL/GenBank/DDBJ databases">
        <authorList>
            <person name="Varghese N."/>
            <person name="Submissions S."/>
        </authorList>
    </citation>
    <scope>NUCLEOTIDE SEQUENCE [LARGE SCALE GENOMIC DNA]</scope>
    <source>
        <strain evidence="4">DSM 17963</strain>
    </source>
</reference>
<dbReference type="Proteomes" id="UP000184071">
    <property type="component" value="Unassembled WGS sequence"/>
</dbReference>
<organism evidence="3 4">
    <name type="scientific">Flavobacterium defluvii</name>
    <dbReference type="NCBI Taxonomy" id="370979"/>
    <lineage>
        <taxon>Bacteria</taxon>
        <taxon>Pseudomonadati</taxon>
        <taxon>Bacteroidota</taxon>
        <taxon>Flavobacteriia</taxon>
        <taxon>Flavobacteriales</taxon>
        <taxon>Flavobacteriaceae</taxon>
        <taxon>Flavobacterium</taxon>
    </lineage>
</organism>
<evidence type="ECO:0000313" key="3">
    <source>
        <dbReference type="EMBL" id="SHG72343.1"/>
    </source>
</evidence>
<dbReference type="SUPFAM" id="SSF56601">
    <property type="entry name" value="beta-lactamase/transpeptidase-like"/>
    <property type="match status" value="1"/>
</dbReference>
<dbReference type="Gene3D" id="3.40.710.10">
    <property type="entry name" value="DD-peptidase/beta-lactamase superfamily"/>
    <property type="match status" value="1"/>
</dbReference>
<keyword evidence="4" id="KW-1185">Reference proteome</keyword>
<dbReference type="PANTHER" id="PTHR43283">
    <property type="entry name" value="BETA-LACTAMASE-RELATED"/>
    <property type="match status" value="1"/>
</dbReference>
<dbReference type="InterPro" id="IPR032710">
    <property type="entry name" value="NTF2-like_dom_sf"/>
</dbReference>
<dbReference type="STRING" id="370979.SAMN05443663_103547"/>
<feature type="domain" description="DUF4440" evidence="2">
    <location>
        <begin position="50"/>
        <end position="160"/>
    </location>
</feature>
<dbReference type="EMBL" id="FQWC01000003">
    <property type="protein sequence ID" value="SHG72343.1"/>
    <property type="molecule type" value="Genomic_DNA"/>
</dbReference>
<evidence type="ECO:0000259" key="2">
    <source>
        <dbReference type="Pfam" id="PF14534"/>
    </source>
</evidence>
<evidence type="ECO:0000313" key="4">
    <source>
        <dbReference type="Proteomes" id="UP000184071"/>
    </source>
</evidence>
<dbReference type="Pfam" id="PF00144">
    <property type="entry name" value="Beta-lactamase"/>
    <property type="match status" value="1"/>
</dbReference>
<evidence type="ECO:0000259" key="1">
    <source>
        <dbReference type="Pfam" id="PF00144"/>
    </source>
</evidence>
<protein>
    <submittedName>
        <fullName evidence="3">CubicO group peptidase, beta-lactamase class C family</fullName>
    </submittedName>
</protein>
<dbReference type="InterPro" id="IPR001466">
    <property type="entry name" value="Beta-lactam-related"/>
</dbReference>
<dbReference type="Gene3D" id="3.10.450.50">
    <property type="match status" value="1"/>
</dbReference>
<sequence length="502" mass="57260">MKINHSFFQLRVLLVGIVFFYIQFGFSQETENSTLYKTILSKDSLLFNVGFNTCNIKQFEDLLTEDFEFFHDKDSISDKAKFLKTLKSGLCGSPTTYQSRRELVDGSTEIYPLYKKGVLYGAIQIGTHRFYETSAGKPEQFGSTAKFTHVWLLKNKVWKLSRSLSYDHQTVSAAPNKSTLFDNDDLTEKWLKENKVPALGIGIIADGKLKQVKVFGELKKGVTAPYNTIWNVASLTKPITAITTLKLVSLGKWDLDEPLYKYWTDPDIAKDPYLKLLTTRIILSHQTGFPNWRYFNESKKLDFKFKPGTQYQYSGEGFEYLRKALEKKFHKTLDQLASELVFEPAKMNDSQLIWNDKIDLSRYAANYDNKGNAYETVKNKTANAADDLLTTIEDYGKFLCSVLNSDGLSKKVFDEMNAHQVGTKKNKYFGLGFEIYDLGNGEYALSHGGADQGVQTLFFILPKTKQGLIIFTNVDDGYKTYVDLLLHYLGEKGQKLIDIETK</sequence>
<dbReference type="PANTHER" id="PTHR43283:SF18">
    <property type="match status" value="1"/>
</dbReference>
<dbReference type="InterPro" id="IPR050789">
    <property type="entry name" value="Diverse_Enzym_Activities"/>
</dbReference>
<proteinExistence type="predicted"/>
<gene>
    <name evidence="3" type="ORF">SAMN05443663_103547</name>
</gene>
<dbReference type="InterPro" id="IPR012338">
    <property type="entry name" value="Beta-lactam/transpept-like"/>
</dbReference>
<feature type="domain" description="Beta-lactamase-related" evidence="1">
    <location>
        <begin position="186"/>
        <end position="477"/>
    </location>
</feature>
<name>A0A1M5M6G9_9FLAO</name>
<accession>A0A1M5M6G9</accession>
<dbReference type="SUPFAM" id="SSF54427">
    <property type="entry name" value="NTF2-like"/>
    <property type="match status" value="1"/>
</dbReference>